<evidence type="ECO:0000313" key="2">
    <source>
        <dbReference type="Proteomes" id="UP001320420"/>
    </source>
</evidence>
<sequence>MSTKRDVDELIEFLRATYLQGFGKKVQAQAHAYAHQTPVSSSPKPLLSTMTSTSTLYSSSPIHATDLYHEDDDSNDDLPLVEYNHNHNHNGFNKTAAANNNSNNIQAASPFKEVRELPRPLRTAIPYHQRYAATPPPPPPMTIAIPMASMAMVSDDEDIVAPRQYPMPLPEVACGAAR</sequence>
<proteinExistence type="predicted"/>
<dbReference type="EMBL" id="JAKJXP020000042">
    <property type="protein sequence ID" value="KAK7752092.1"/>
    <property type="molecule type" value="Genomic_DNA"/>
</dbReference>
<name>A0AAN9URM1_9PEZI</name>
<accession>A0AAN9URM1</accession>
<gene>
    <name evidence="1" type="ORF">SLS62_006058</name>
</gene>
<evidence type="ECO:0000313" key="1">
    <source>
        <dbReference type="EMBL" id="KAK7752092.1"/>
    </source>
</evidence>
<reference evidence="1 2" key="1">
    <citation type="submission" date="2024-02" db="EMBL/GenBank/DDBJ databases">
        <title>De novo assembly and annotation of 12 fungi associated with fruit tree decline syndrome in Ontario, Canada.</title>
        <authorList>
            <person name="Sulman M."/>
            <person name="Ellouze W."/>
            <person name="Ilyukhin E."/>
        </authorList>
    </citation>
    <scope>NUCLEOTIDE SEQUENCE [LARGE SCALE GENOMIC DNA]</scope>
    <source>
        <strain evidence="1 2">M11/M66-122</strain>
    </source>
</reference>
<keyword evidence="2" id="KW-1185">Reference proteome</keyword>
<dbReference type="Proteomes" id="UP001320420">
    <property type="component" value="Unassembled WGS sequence"/>
</dbReference>
<organism evidence="1 2">
    <name type="scientific">Diatrype stigma</name>
    <dbReference type="NCBI Taxonomy" id="117547"/>
    <lineage>
        <taxon>Eukaryota</taxon>
        <taxon>Fungi</taxon>
        <taxon>Dikarya</taxon>
        <taxon>Ascomycota</taxon>
        <taxon>Pezizomycotina</taxon>
        <taxon>Sordariomycetes</taxon>
        <taxon>Xylariomycetidae</taxon>
        <taxon>Xylariales</taxon>
        <taxon>Diatrypaceae</taxon>
        <taxon>Diatrype</taxon>
    </lineage>
</organism>
<comment type="caution">
    <text evidence="1">The sequence shown here is derived from an EMBL/GenBank/DDBJ whole genome shotgun (WGS) entry which is preliminary data.</text>
</comment>
<protein>
    <submittedName>
        <fullName evidence="1">Uncharacterized protein</fullName>
    </submittedName>
</protein>
<dbReference type="AlphaFoldDB" id="A0AAN9URM1"/>